<dbReference type="STRING" id="1963862.B4O97_03695"/>
<sequence>MEYRVFGRTGVMVSSLCFGTMSFGGIADREESAGMYAACRDAGVNFFDCANSYNKGASEEILGDLIHPERENIIITSKYTVRTGPDINAIGSSRRNAVLEVEKSLKRLKTDYIDLYFVHNFDPYTHIEEVLRAMDDLVRQGKVLYLGVSNWAAWQISKALGLSFHYGWNRFECIQPMYNLLKRQAETEILPLAAAENMAVISYSPLAGGLLSGKYKPGEKPKSGRFAEQEMYVQRYGREEFHLAAAEFAAYARNHGVDPVTLMIAWVKSHPALTAPIIGARNTDQLQYSLAAADYSLTPEMRDEISSIFPGPPPAHDRLEETVDDKYLFRNK</sequence>
<dbReference type="CDD" id="cd19087">
    <property type="entry name" value="AKR_AKR12A1_B1_C1"/>
    <property type="match status" value="1"/>
</dbReference>
<dbReference type="InterPro" id="IPR050523">
    <property type="entry name" value="AKR_Detox_Biosynth"/>
</dbReference>
<dbReference type="InterPro" id="IPR036812">
    <property type="entry name" value="NAD(P)_OxRdtase_dom_sf"/>
</dbReference>
<reference evidence="3 4" key="1">
    <citation type="submission" date="2017-03" db="EMBL/GenBank/DDBJ databases">
        <title>Draft Genome sequence of Marispirochaeta sp. strain JC444.</title>
        <authorList>
            <person name="Shivani Y."/>
            <person name="Subhash Y."/>
            <person name="Sasikala C."/>
            <person name="Ramana C."/>
        </authorList>
    </citation>
    <scope>NUCLEOTIDE SEQUENCE [LARGE SCALE GENOMIC DNA]</scope>
    <source>
        <strain evidence="3 4">JC444</strain>
    </source>
</reference>
<dbReference type="AlphaFoldDB" id="A0A1Y1S2K7"/>
<evidence type="ECO:0000313" key="3">
    <source>
        <dbReference type="EMBL" id="ORC37305.1"/>
    </source>
</evidence>
<comment type="caution">
    <text evidence="3">The sequence shown here is derived from an EMBL/GenBank/DDBJ whole genome shotgun (WGS) entry which is preliminary data.</text>
</comment>
<dbReference type="InterPro" id="IPR023210">
    <property type="entry name" value="NADP_OxRdtase_dom"/>
</dbReference>
<dbReference type="Gene3D" id="3.20.20.100">
    <property type="entry name" value="NADP-dependent oxidoreductase domain"/>
    <property type="match status" value="1"/>
</dbReference>
<accession>A0A1Y1S2K7</accession>
<evidence type="ECO:0000313" key="4">
    <source>
        <dbReference type="Proteomes" id="UP000192343"/>
    </source>
</evidence>
<dbReference type="GO" id="GO:0005829">
    <property type="term" value="C:cytosol"/>
    <property type="evidence" value="ECO:0007669"/>
    <property type="project" value="TreeGrafter"/>
</dbReference>
<proteinExistence type="predicted"/>
<dbReference type="PANTHER" id="PTHR43364:SF4">
    <property type="entry name" value="NAD(P)-LINKED OXIDOREDUCTASE SUPERFAMILY PROTEIN"/>
    <property type="match status" value="1"/>
</dbReference>
<dbReference type="SUPFAM" id="SSF51430">
    <property type="entry name" value="NAD(P)-linked oxidoreductase"/>
    <property type="match status" value="1"/>
</dbReference>
<dbReference type="RefSeq" id="WP_083048446.1">
    <property type="nucleotide sequence ID" value="NZ_MWQY01000003.1"/>
</dbReference>
<keyword evidence="1" id="KW-0560">Oxidoreductase</keyword>
<keyword evidence="4" id="KW-1185">Reference proteome</keyword>
<dbReference type="PRINTS" id="PR00069">
    <property type="entry name" value="ALDKETRDTASE"/>
</dbReference>
<dbReference type="FunFam" id="3.20.20.100:FF:000004">
    <property type="entry name" value="Oxidoreductase, aldo/keto reductase"/>
    <property type="match status" value="1"/>
</dbReference>
<dbReference type="EMBL" id="MWQY01000003">
    <property type="protein sequence ID" value="ORC37305.1"/>
    <property type="molecule type" value="Genomic_DNA"/>
</dbReference>
<gene>
    <name evidence="3" type="ORF">B4O97_03695</name>
</gene>
<evidence type="ECO:0000259" key="2">
    <source>
        <dbReference type="Pfam" id="PF00248"/>
    </source>
</evidence>
<feature type="domain" description="NADP-dependent oxidoreductase" evidence="2">
    <location>
        <begin position="16"/>
        <end position="308"/>
    </location>
</feature>
<dbReference type="Pfam" id="PF00248">
    <property type="entry name" value="Aldo_ket_red"/>
    <property type="match status" value="1"/>
</dbReference>
<dbReference type="PANTHER" id="PTHR43364">
    <property type="entry name" value="NADH-SPECIFIC METHYLGLYOXAL REDUCTASE-RELATED"/>
    <property type="match status" value="1"/>
</dbReference>
<evidence type="ECO:0000256" key="1">
    <source>
        <dbReference type="ARBA" id="ARBA00023002"/>
    </source>
</evidence>
<protein>
    <submittedName>
        <fullName evidence="3">Aldo/keto reductase</fullName>
    </submittedName>
</protein>
<organism evidence="3 4">
    <name type="scientific">Marispirochaeta aestuarii</name>
    <dbReference type="NCBI Taxonomy" id="1963862"/>
    <lineage>
        <taxon>Bacteria</taxon>
        <taxon>Pseudomonadati</taxon>
        <taxon>Spirochaetota</taxon>
        <taxon>Spirochaetia</taxon>
        <taxon>Spirochaetales</taxon>
        <taxon>Spirochaetaceae</taxon>
        <taxon>Marispirochaeta</taxon>
    </lineage>
</organism>
<dbReference type="OrthoDB" id="9773828at2"/>
<dbReference type="GO" id="GO:0016491">
    <property type="term" value="F:oxidoreductase activity"/>
    <property type="evidence" value="ECO:0007669"/>
    <property type="project" value="UniProtKB-KW"/>
</dbReference>
<name>A0A1Y1S2K7_9SPIO</name>
<dbReference type="InterPro" id="IPR020471">
    <property type="entry name" value="AKR"/>
</dbReference>
<dbReference type="Proteomes" id="UP000192343">
    <property type="component" value="Unassembled WGS sequence"/>
</dbReference>